<dbReference type="Pfam" id="PF00353">
    <property type="entry name" value="HemolysinCabind"/>
    <property type="match status" value="6"/>
</dbReference>
<dbReference type="InterPro" id="IPR050557">
    <property type="entry name" value="RTX_toxin/Mannuronan_C5-epim"/>
</dbReference>
<dbReference type="GO" id="GO:0005509">
    <property type="term" value="F:calcium ion binding"/>
    <property type="evidence" value="ECO:0007669"/>
    <property type="project" value="InterPro"/>
</dbReference>
<sequence>MVTTPNFTDGTWRIASTLHINGAPFGDILWQNIADQSLVLWQQNGATTVSMEILPSVSKHEVAVVGDFDGDGRADPYLRDQAVGTNKVLLSSTGAIANSASASSVADARAATDLNGDGMDDVIYFINTNANLLTFQMNGASVAGTSSFASGYDTADTLLAAFDGTGSRSFSSFWFDASAGQFDIATYTDGVRNISDSFSTAPGNEFVLAADFDGNGSTDFLTRDNTGSDTGSIEIITTDGNGDFDIGRLTFERFTFQDLIFDTGGDFDGDGTFELLGRFTGSGDTFVVEAIPGTTATESLFGGSGNDIIDGYDGFDRIFGGAGDDILIDSGTSASSSDTIFGGDGNDRIDTGSDDDTAYGGAGDDTLQGQGGEDVLMGGDGNDSISGGSGTDFISGDAGNDILTGSTFGYSHIKGGDGDDIINHSGDRMTAEGNDGDDKVYGGNEEDFLFGGNDDDMLIGNFGEDTLFGGAGDDILIGTDLAGTDTFDDHLFGGTGQDFFYLGQDGTNFYIGANQAIIKDFDIFGSDADFVVLNGLASFYDFVDTGSDIEIRQSSDSNVIAVVEGVANVADLEARALFIS</sequence>
<dbReference type="Proteomes" id="UP000321389">
    <property type="component" value="Chromosome"/>
</dbReference>
<evidence type="ECO:0000256" key="1">
    <source>
        <dbReference type="ARBA" id="ARBA00004613"/>
    </source>
</evidence>
<dbReference type="PANTHER" id="PTHR38340">
    <property type="entry name" value="S-LAYER PROTEIN"/>
    <property type="match status" value="1"/>
</dbReference>
<dbReference type="SUPFAM" id="SSF51120">
    <property type="entry name" value="beta-Roll"/>
    <property type="match status" value="2"/>
</dbReference>
<reference evidence="4" key="1">
    <citation type="submission" date="2020-04" db="EMBL/GenBank/DDBJ databases">
        <title>Nitratireductor sp. nov. isolated from mangrove soil.</title>
        <authorList>
            <person name="Ye Y."/>
        </authorList>
    </citation>
    <scope>NUCLEOTIDE SEQUENCE</scope>
    <source>
        <strain evidence="4">SY7</strain>
    </source>
</reference>
<dbReference type="RefSeq" id="WP_146299619.1">
    <property type="nucleotide sequence ID" value="NZ_CP042301.2"/>
</dbReference>
<feature type="region of interest" description="Disordered" evidence="3">
    <location>
        <begin position="334"/>
        <end position="391"/>
    </location>
</feature>
<dbReference type="SUPFAM" id="SSF69318">
    <property type="entry name" value="Integrin alpha N-terminal domain"/>
    <property type="match status" value="1"/>
</dbReference>
<accession>A0A5B8KZ05</accession>
<comment type="subcellular location">
    <subcellularLocation>
        <location evidence="1">Secreted</location>
    </subcellularLocation>
</comment>
<evidence type="ECO:0000313" key="5">
    <source>
        <dbReference type="Proteomes" id="UP000321389"/>
    </source>
</evidence>
<dbReference type="InterPro" id="IPR028994">
    <property type="entry name" value="Integrin_alpha_N"/>
</dbReference>
<dbReference type="GO" id="GO:0005576">
    <property type="term" value="C:extracellular region"/>
    <property type="evidence" value="ECO:0007669"/>
    <property type="project" value="UniProtKB-SubCell"/>
</dbReference>
<dbReference type="PRINTS" id="PR00313">
    <property type="entry name" value="CABNDNGRPT"/>
</dbReference>
<dbReference type="EMBL" id="CP042301">
    <property type="protein sequence ID" value="QDZ00974.1"/>
    <property type="molecule type" value="Genomic_DNA"/>
</dbReference>
<evidence type="ECO:0000313" key="4">
    <source>
        <dbReference type="EMBL" id="QDZ00974.1"/>
    </source>
</evidence>
<gene>
    <name evidence="4" type="ORF">FQ775_11600</name>
</gene>
<dbReference type="OrthoDB" id="9809583at2"/>
<dbReference type="PANTHER" id="PTHR38340:SF1">
    <property type="entry name" value="S-LAYER PROTEIN"/>
    <property type="match status" value="1"/>
</dbReference>
<dbReference type="InterPro" id="IPR018511">
    <property type="entry name" value="Hemolysin-typ_Ca-bd_CS"/>
</dbReference>
<keyword evidence="5" id="KW-1185">Reference proteome</keyword>
<dbReference type="PROSITE" id="PS00330">
    <property type="entry name" value="HEMOLYSIN_CALCIUM"/>
    <property type="match status" value="4"/>
</dbReference>
<dbReference type="Gene3D" id="2.150.10.10">
    <property type="entry name" value="Serralysin-like metalloprotease, C-terminal"/>
    <property type="match status" value="2"/>
</dbReference>
<proteinExistence type="predicted"/>
<evidence type="ECO:0000256" key="2">
    <source>
        <dbReference type="ARBA" id="ARBA00022525"/>
    </source>
</evidence>
<dbReference type="KEGG" id="niy:FQ775_11600"/>
<dbReference type="AlphaFoldDB" id="A0A5B8KZ05"/>
<protein>
    <submittedName>
        <fullName evidence="4">Calcium-binding protein</fullName>
    </submittedName>
</protein>
<dbReference type="InterPro" id="IPR011049">
    <property type="entry name" value="Serralysin-like_metalloprot_C"/>
</dbReference>
<evidence type="ECO:0000256" key="3">
    <source>
        <dbReference type="SAM" id="MobiDB-lite"/>
    </source>
</evidence>
<keyword evidence="2" id="KW-0964">Secreted</keyword>
<dbReference type="InterPro" id="IPR001343">
    <property type="entry name" value="Hemolysn_Ca-bd"/>
</dbReference>
<organism evidence="4 5">
    <name type="scientific">Nitratireductor mangrovi</name>
    <dbReference type="NCBI Taxonomy" id="2599600"/>
    <lineage>
        <taxon>Bacteria</taxon>
        <taxon>Pseudomonadati</taxon>
        <taxon>Pseudomonadota</taxon>
        <taxon>Alphaproteobacteria</taxon>
        <taxon>Hyphomicrobiales</taxon>
        <taxon>Phyllobacteriaceae</taxon>
        <taxon>Nitratireductor</taxon>
    </lineage>
</organism>
<name>A0A5B8KZ05_9HYPH</name>